<keyword evidence="2" id="KW-1185">Reference proteome</keyword>
<dbReference type="Proteomes" id="UP001499967">
    <property type="component" value="Unassembled WGS sequence"/>
</dbReference>
<accession>A0ABN1N821</accession>
<gene>
    <name evidence="1" type="ORF">GCM10009559_56440</name>
</gene>
<comment type="caution">
    <text evidence="1">The sequence shown here is derived from an EMBL/GenBank/DDBJ whole genome shotgun (WGS) entry which is preliminary data.</text>
</comment>
<evidence type="ECO:0000313" key="2">
    <source>
        <dbReference type="Proteomes" id="UP001499967"/>
    </source>
</evidence>
<dbReference type="EMBL" id="BAAAHP010000177">
    <property type="protein sequence ID" value="GAA0896884.1"/>
    <property type="molecule type" value="Genomic_DNA"/>
</dbReference>
<proteinExistence type="predicted"/>
<protein>
    <submittedName>
        <fullName evidence="1">Uncharacterized protein</fullName>
    </submittedName>
</protein>
<sequence length="100" mass="10593">MPPPLEDAPGCPGLPCALPSGLRVLMPTLTTVNSTPSELAVALAAMPDVVAVLVREHVPDARGRCIACGIPGTGTPHLPWPCLLRRVADNARKLHHRPER</sequence>
<reference evidence="1 2" key="1">
    <citation type="journal article" date="2019" name="Int. J. Syst. Evol. Microbiol.">
        <title>The Global Catalogue of Microorganisms (GCM) 10K type strain sequencing project: providing services to taxonomists for standard genome sequencing and annotation.</title>
        <authorList>
            <consortium name="The Broad Institute Genomics Platform"/>
            <consortium name="The Broad Institute Genome Sequencing Center for Infectious Disease"/>
            <person name="Wu L."/>
            <person name="Ma J."/>
        </authorList>
    </citation>
    <scope>NUCLEOTIDE SEQUENCE [LARGE SCALE GENOMIC DNA]</scope>
    <source>
        <strain evidence="1 2">JCM 11117</strain>
    </source>
</reference>
<evidence type="ECO:0000313" key="1">
    <source>
        <dbReference type="EMBL" id="GAA0896884.1"/>
    </source>
</evidence>
<name>A0ABN1N821_9PSEU</name>
<organism evidence="1 2">
    <name type="scientific">Pseudonocardia zijingensis</name>
    <dbReference type="NCBI Taxonomy" id="153376"/>
    <lineage>
        <taxon>Bacteria</taxon>
        <taxon>Bacillati</taxon>
        <taxon>Actinomycetota</taxon>
        <taxon>Actinomycetes</taxon>
        <taxon>Pseudonocardiales</taxon>
        <taxon>Pseudonocardiaceae</taxon>
        <taxon>Pseudonocardia</taxon>
    </lineage>
</organism>